<evidence type="ECO:0000256" key="3">
    <source>
        <dbReference type="ARBA" id="ARBA00022801"/>
    </source>
</evidence>
<dbReference type="Gene3D" id="2.60.120.560">
    <property type="entry name" value="Exo-inulinase, domain 1"/>
    <property type="match status" value="1"/>
</dbReference>
<dbReference type="Gene3D" id="2.115.10.20">
    <property type="entry name" value="Glycosyl hydrolase domain, family 43"/>
    <property type="match status" value="1"/>
</dbReference>
<dbReference type="KEGG" id="svl:Strvi_5303"/>
<dbReference type="PANTHER" id="PTHR43301">
    <property type="entry name" value="ARABINAN ENDO-1,5-ALPHA-L-ARABINOSIDASE"/>
    <property type="match status" value="1"/>
</dbReference>
<comment type="pathway">
    <text evidence="1">Glycan metabolism; L-arabinan degradation.</text>
</comment>
<dbReference type="Proteomes" id="UP000008703">
    <property type="component" value="Chromosome"/>
</dbReference>
<dbReference type="HOGENOM" id="CLU_388142_0_0_11"/>
<reference evidence="9" key="1">
    <citation type="submission" date="2011-08" db="EMBL/GenBank/DDBJ databases">
        <title>Complete sequence of chromosome of Streptomyces violaceusniger Tu 4113.</title>
        <authorList>
            <consortium name="US DOE Joint Genome Institute"/>
            <person name="Lucas S."/>
            <person name="Han J."/>
            <person name="Lapidus A."/>
            <person name="Cheng J.-F."/>
            <person name="Goodwin L."/>
            <person name="Pitluck S."/>
            <person name="Peters L."/>
            <person name="Ivanova N."/>
            <person name="Daligault H."/>
            <person name="Detter J.C."/>
            <person name="Han C."/>
            <person name="Tapia R."/>
            <person name="Land M."/>
            <person name="Hauser L."/>
            <person name="Kyrpides N."/>
            <person name="Ivanova N."/>
            <person name="Pagani I."/>
            <person name="Hagen A."/>
            <person name="Katz L."/>
            <person name="Fiedler H.-P."/>
            <person name="Keasling J."/>
            <person name="Fortman J."/>
            <person name="Woyke T."/>
        </authorList>
    </citation>
    <scope>NUCLEOTIDE SEQUENCE [LARGE SCALE GENOMIC DNA]</scope>
    <source>
        <strain evidence="9">Tu 4113</strain>
    </source>
</reference>
<dbReference type="CDD" id="cd18616">
    <property type="entry name" value="GH43_ABN-like"/>
    <property type="match status" value="1"/>
</dbReference>
<accession>G2PFQ3</accession>
<name>G2PFQ3_STRV4</name>
<dbReference type="InterPro" id="IPR023296">
    <property type="entry name" value="Glyco_hydro_beta-prop_sf"/>
</dbReference>
<evidence type="ECO:0000256" key="7">
    <source>
        <dbReference type="SAM" id="SignalP"/>
    </source>
</evidence>
<dbReference type="SUPFAM" id="SSF75005">
    <property type="entry name" value="Arabinanase/levansucrase/invertase"/>
    <property type="match status" value="1"/>
</dbReference>
<proteinExistence type="inferred from homology"/>
<dbReference type="InterPro" id="IPR050727">
    <property type="entry name" value="GH43_arabinanases"/>
</dbReference>
<feature type="active site" description="Proton acceptor" evidence="5">
    <location>
        <position position="60"/>
    </location>
</feature>
<dbReference type="eggNOG" id="COG3507">
    <property type="taxonomic scope" value="Bacteria"/>
</dbReference>
<feature type="domain" description="Beta-xylosidase C-terminal Concanavalin A-like" evidence="8">
    <location>
        <begin position="590"/>
        <end position="763"/>
    </location>
</feature>
<evidence type="ECO:0000259" key="8">
    <source>
        <dbReference type="Pfam" id="PF17851"/>
    </source>
</evidence>
<evidence type="ECO:0000313" key="9">
    <source>
        <dbReference type="EMBL" id="AEM84834.1"/>
    </source>
</evidence>
<comment type="similarity">
    <text evidence="2">Belongs to the glycosyl hydrolase 43 family.</text>
</comment>
<dbReference type="AlphaFoldDB" id="G2PFQ3"/>
<dbReference type="SUPFAM" id="SSF49899">
    <property type="entry name" value="Concanavalin A-like lectins/glucanases"/>
    <property type="match status" value="1"/>
</dbReference>
<dbReference type="GO" id="GO:0005975">
    <property type="term" value="P:carbohydrate metabolic process"/>
    <property type="evidence" value="ECO:0007669"/>
    <property type="project" value="InterPro"/>
</dbReference>
<feature type="active site" description="Proton donor" evidence="5">
    <location>
        <position position="226"/>
    </location>
</feature>
<dbReference type="Gene3D" id="2.60.120.200">
    <property type="match status" value="1"/>
</dbReference>
<feature type="site" description="Important for catalytic activity, responsible for pKa modulation of the active site Glu and correct orientation of both the proton donor and substrate" evidence="6">
    <location>
        <position position="179"/>
    </location>
</feature>
<dbReference type="PANTHER" id="PTHR43301:SF3">
    <property type="entry name" value="ARABINAN ENDO-1,5-ALPHA-L-ARABINOSIDASE A-RELATED"/>
    <property type="match status" value="1"/>
</dbReference>
<evidence type="ECO:0000313" key="10">
    <source>
        <dbReference type="Proteomes" id="UP000008703"/>
    </source>
</evidence>
<dbReference type="Pfam" id="PF04616">
    <property type="entry name" value="Glyco_hydro_43"/>
    <property type="match status" value="1"/>
</dbReference>
<dbReference type="EMBL" id="CP002994">
    <property type="protein sequence ID" value="AEM84834.1"/>
    <property type="molecule type" value="Genomic_DNA"/>
</dbReference>
<evidence type="ECO:0000256" key="2">
    <source>
        <dbReference type="ARBA" id="ARBA00009865"/>
    </source>
</evidence>
<dbReference type="InterPro" id="IPR041542">
    <property type="entry name" value="GH43_C2"/>
</dbReference>
<keyword evidence="4" id="KW-0326">Glycosidase</keyword>
<organism evidence="9 10">
    <name type="scientific">Streptomyces violaceusniger (strain Tu 4113)</name>
    <dbReference type="NCBI Taxonomy" id="653045"/>
    <lineage>
        <taxon>Bacteria</taxon>
        <taxon>Bacillati</taxon>
        <taxon>Actinomycetota</taxon>
        <taxon>Actinomycetes</taxon>
        <taxon>Kitasatosporales</taxon>
        <taxon>Streptomycetaceae</taxon>
        <taxon>Streptomyces</taxon>
        <taxon>Streptomyces violaceusniger group</taxon>
    </lineage>
</organism>
<dbReference type="InterPro" id="IPR006710">
    <property type="entry name" value="Glyco_hydro_43"/>
</dbReference>
<evidence type="ECO:0000256" key="6">
    <source>
        <dbReference type="PIRSR" id="PIRSR606710-2"/>
    </source>
</evidence>
<sequence length="880" mass="94051">MRRSPGTLVATLLCALLAGLLPTARATAAARPATEDTPTAREAPTYRNPLTAGVVDTFPDPVMIRGKDGLWYAYGTQNPVFQSKGEDGERMLPILRSADLAHWEYAGEVFTPETKPAWHKGARLWAPDIRYVNGHYNLYYSVSSENTVGVATAPTPTGPWTDQGAVLPSPSGCATGNIDQAQFTDEGGQPYLYWGSYDTICVAKMNAARTRIEGAVTEVAQGRRMEGGFVVRRGGHYYLFYSDAGCCDGAFSGYQVKVGRATSPTGPFVDDEGVPLTAATSKGGVALTANGNGWIGPGHNALQTDLSGQDWLVYHAISSDDPDLKPAAGGTLKLSKRPMLMDRLDWIDGWPVVRAGAGASQGAQRAPVGSWAAGGTFNDGSLKGWHGGGGSGTDGWRVGHEQDVRGFVTPRGNPAGPAALVSDRSAPAARRAEADLRVTSATGAAGLLVRYTGPDDVVVAWLDRARNALVTDVRVDGRSRGARTTPLPADFAWDTWHNVAAEVRGTRMTVEVSADRLRDAVATQERTLPAAAARSGKVGVAARGAGAAADNVGAAALHTPVTTRIPERAPGPLLPAYSDDFDTATVPGTTTDSPWSWVRGPASGATMADGALSWPTQGGELYLGTHTASVLTRDAPPGDYTVETRLRFAPGRSNQQAGLVLYGNDDHYLKLVHAVLPVSHTDGKVTHVTEFAKEGERPTTTPPTPVAYGPMFGGPPADTLWMRLSYHADTAREETEVRAATSTDGVHWVHTGVWTLPTSKAQDRAGRAEHRGRGRALRLHAHLPPLTFRASPSPMLITFVDERRGPLRRPEKVSERGQACTCGDRRRVDHMCVLQGRPFPGPRGEAQQHRHGAVQVRLGQRIGHRADLLELWLCAPFRQH</sequence>
<dbReference type="RefSeq" id="WP_014058320.1">
    <property type="nucleotide sequence ID" value="NC_015957.1"/>
</dbReference>
<feature type="chain" id="PRO_5003434516" evidence="7">
    <location>
        <begin position="29"/>
        <end position="880"/>
    </location>
</feature>
<dbReference type="Pfam" id="PF17851">
    <property type="entry name" value="GH43_C2"/>
    <property type="match status" value="1"/>
</dbReference>
<dbReference type="GO" id="GO:0004553">
    <property type="term" value="F:hydrolase activity, hydrolyzing O-glycosyl compounds"/>
    <property type="evidence" value="ECO:0007669"/>
    <property type="project" value="InterPro"/>
</dbReference>
<gene>
    <name evidence="9" type="ORF">Strvi_5303</name>
</gene>
<feature type="signal peptide" evidence="7">
    <location>
        <begin position="1"/>
        <end position="28"/>
    </location>
</feature>
<keyword evidence="7" id="KW-0732">Signal</keyword>
<dbReference type="InterPro" id="IPR013320">
    <property type="entry name" value="ConA-like_dom_sf"/>
</dbReference>
<keyword evidence="3 9" id="KW-0378">Hydrolase</keyword>
<evidence type="ECO:0000256" key="5">
    <source>
        <dbReference type="PIRSR" id="PIRSR606710-1"/>
    </source>
</evidence>
<evidence type="ECO:0000256" key="1">
    <source>
        <dbReference type="ARBA" id="ARBA00004834"/>
    </source>
</evidence>
<protein>
    <submittedName>
        <fullName evidence="9">Glycoside hydrolase family 43</fullName>
    </submittedName>
</protein>
<evidence type="ECO:0000256" key="4">
    <source>
        <dbReference type="ARBA" id="ARBA00023295"/>
    </source>
</evidence>
<keyword evidence="10" id="KW-1185">Reference proteome</keyword>